<name>A0A1X2ZMX0_BIFAD</name>
<evidence type="ECO:0000313" key="2">
    <source>
        <dbReference type="EMBL" id="OSG95686.1"/>
    </source>
</evidence>
<dbReference type="Proteomes" id="UP000193664">
    <property type="component" value="Unassembled WGS sequence"/>
</dbReference>
<dbReference type="RefSeq" id="WP_236838251.1">
    <property type="nucleotide sequence ID" value="NZ_LNKF01000002.1"/>
</dbReference>
<feature type="domain" description="N-acetylmuramoyl-L-alanine amidase" evidence="1">
    <location>
        <begin position="23"/>
        <end position="141"/>
    </location>
</feature>
<reference evidence="2 3" key="1">
    <citation type="journal article" date="2016" name="Sci. Rep.">
        <title>Evaluation of genetic diversity among strains of the human gut commensal Bifidobacterium adolescentis.</title>
        <authorList>
            <person name="Duranti S."/>
            <person name="Milani C."/>
            <person name="Lugli G.A."/>
            <person name="Mancabelli L."/>
            <person name="Turroni F."/>
            <person name="Ferrario C."/>
            <person name="Mangifesta M."/>
            <person name="Viappiani A."/>
            <person name="Sanchez B."/>
            <person name="Margolles A."/>
            <person name="van Sinderen D."/>
            <person name="Ventura M."/>
        </authorList>
    </citation>
    <scope>NUCLEOTIDE SEQUENCE [LARGE SCALE GENOMIC DNA]</scope>
    <source>
        <strain evidence="2 3">AD2-8</strain>
    </source>
</reference>
<dbReference type="GO" id="GO:0008745">
    <property type="term" value="F:N-acetylmuramoyl-L-alanine amidase activity"/>
    <property type="evidence" value="ECO:0007669"/>
    <property type="project" value="InterPro"/>
</dbReference>
<gene>
    <name evidence="2" type="ORF">AD0028_0926</name>
</gene>
<dbReference type="InterPro" id="IPR002502">
    <property type="entry name" value="Amidase_domain"/>
</dbReference>
<dbReference type="CDD" id="cd06583">
    <property type="entry name" value="PGRP"/>
    <property type="match status" value="1"/>
</dbReference>
<dbReference type="EMBL" id="LNKF01000002">
    <property type="protein sequence ID" value="OSG95686.1"/>
    <property type="molecule type" value="Genomic_DNA"/>
</dbReference>
<evidence type="ECO:0000259" key="1">
    <source>
        <dbReference type="Pfam" id="PF01510"/>
    </source>
</evidence>
<proteinExistence type="predicted"/>
<accession>A0A1X2ZMX0</accession>
<evidence type="ECO:0000313" key="3">
    <source>
        <dbReference type="Proteomes" id="UP000193664"/>
    </source>
</evidence>
<dbReference type="GO" id="GO:0009253">
    <property type="term" value="P:peptidoglycan catabolic process"/>
    <property type="evidence" value="ECO:0007669"/>
    <property type="project" value="InterPro"/>
</dbReference>
<dbReference type="InterPro" id="IPR036505">
    <property type="entry name" value="Amidase/PGRP_sf"/>
</dbReference>
<comment type="caution">
    <text evidence="2">The sequence shown here is derived from an EMBL/GenBank/DDBJ whole genome shotgun (WGS) entry which is preliminary data.</text>
</comment>
<protein>
    <submittedName>
        <fullName evidence="2">N-acetylmuramoyl-L-alanine amidase</fullName>
    </submittedName>
</protein>
<dbReference type="SUPFAM" id="SSF55846">
    <property type="entry name" value="N-acetylmuramoyl-L-alanine amidase-like"/>
    <property type="match status" value="1"/>
</dbReference>
<sequence length="260" mass="28353">MTGASFAQWRGSPNHYDGRLGLSVNHITLHIMVGRLSGTDSCFQRSSFQAASHYGVGGTGAVYQWVDEVNGSWADANWRSDCSGITIEHEGGMAGVPVTDAEVEASARLCADIARRYGWGVLWHDNSGNRCGNIVLHREVPGTDHFGCPDRCVNALPADRIINRANQILMGVDMALTNDDINKIAKAVTDSVWQYKNPRINGNRDAYNLLTNMPHDVMAYKNSQVVDRDVFGLITDLTGQVADLTDMVKTLAESKGADPD</sequence>
<organism evidence="2 3">
    <name type="scientific">Bifidobacterium adolescentis</name>
    <dbReference type="NCBI Taxonomy" id="1680"/>
    <lineage>
        <taxon>Bacteria</taxon>
        <taxon>Bacillati</taxon>
        <taxon>Actinomycetota</taxon>
        <taxon>Actinomycetes</taxon>
        <taxon>Bifidobacteriales</taxon>
        <taxon>Bifidobacteriaceae</taxon>
        <taxon>Bifidobacterium</taxon>
    </lineage>
</organism>
<dbReference type="AlphaFoldDB" id="A0A1X2ZMX0"/>
<dbReference type="Gene3D" id="3.40.80.10">
    <property type="entry name" value="Peptidoglycan recognition protein-like"/>
    <property type="match status" value="1"/>
</dbReference>
<dbReference type="Pfam" id="PF01510">
    <property type="entry name" value="Amidase_2"/>
    <property type="match status" value="1"/>
</dbReference>